<gene>
    <name evidence="2" type="ORF">B0H16DRAFT_1471257</name>
</gene>
<evidence type="ECO:0000313" key="2">
    <source>
        <dbReference type="EMBL" id="KAJ7726785.1"/>
    </source>
</evidence>
<feature type="region of interest" description="Disordered" evidence="1">
    <location>
        <begin position="382"/>
        <end position="405"/>
    </location>
</feature>
<evidence type="ECO:0000256" key="1">
    <source>
        <dbReference type="SAM" id="MobiDB-lite"/>
    </source>
</evidence>
<dbReference type="EMBL" id="JARKIB010000184">
    <property type="protein sequence ID" value="KAJ7726785.1"/>
    <property type="molecule type" value="Genomic_DNA"/>
</dbReference>
<reference evidence="2" key="1">
    <citation type="submission" date="2023-03" db="EMBL/GenBank/DDBJ databases">
        <title>Massive genome expansion in bonnet fungi (Mycena s.s.) driven by repeated elements and novel gene families across ecological guilds.</title>
        <authorList>
            <consortium name="Lawrence Berkeley National Laboratory"/>
            <person name="Harder C.B."/>
            <person name="Miyauchi S."/>
            <person name="Viragh M."/>
            <person name="Kuo A."/>
            <person name="Thoen E."/>
            <person name="Andreopoulos B."/>
            <person name="Lu D."/>
            <person name="Skrede I."/>
            <person name="Drula E."/>
            <person name="Henrissat B."/>
            <person name="Morin E."/>
            <person name="Kohler A."/>
            <person name="Barry K."/>
            <person name="LaButti K."/>
            <person name="Morin E."/>
            <person name="Salamov A."/>
            <person name="Lipzen A."/>
            <person name="Mereny Z."/>
            <person name="Hegedus B."/>
            <person name="Baldrian P."/>
            <person name="Stursova M."/>
            <person name="Weitz H."/>
            <person name="Taylor A."/>
            <person name="Grigoriev I.V."/>
            <person name="Nagy L.G."/>
            <person name="Martin F."/>
            <person name="Kauserud H."/>
        </authorList>
    </citation>
    <scope>NUCLEOTIDE SEQUENCE</scope>
    <source>
        <strain evidence="2">CBHHK182m</strain>
    </source>
</reference>
<proteinExistence type="predicted"/>
<sequence>MSHTTINPASTSAYQRHTALTSTPAPGGSAPLPNIPAPASNHSEDDDSYTDERSQWIRGKDSEPTFILNEDQVLSFPPLTDLGSSISASRIASWDIDDIVFQVPTVMAEYRTLNNAYVQDRRAEAIRLCARAIQKSFLSRSKFAPRRLHEKVFKRELESLEDLLTHVEQSTTSLGDGKHAFRIKPDNYHALLNMLTFRLGQSISSFKEINKEPPVLPCWAAETALIEDWLEINVFEIIAVCFRLEIENFLTALDKRYNFTEATSRPYMTSVPEDEDVTAIKIGSKKNTGGSTEPVHQRDVPPHMNIPQGSSSTAYVSSKMKETVGDFDAIRRSQSTMYHNPNTSVRVSSAFNSGPIPTNNRRISEIFQPMHTLFEEDQNVDQSHGHAYQPEEYEQYRQGTYAGPL</sequence>
<feature type="compositionally biased region" description="Polar residues" evidence="1">
    <location>
        <begin position="1"/>
        <end position="24"/>
    </location>
</feature>
<keyword evidence="3" id="KW-1185">Reference proteome</keyword>
<dbReference type="AlphaFoldDB" id="A0AAD7HRP8"/>
<organism evidence="2 3">
    <name type="scientific">Mycena metata</name>
    <dbReference type="NCBI Taxonomy" id="1033252"/>
    <lineage>
        <taxon>Eukaryota</taxon>
        <taxon>Fungi</taxon>
        <taxon>Dikarya</taxon>
        <taxon>Basidiomycota</taxon>
        <taxon>Agaricomycotina</taxon>
        <taxon>Agaricomycetes</taxon>
        <taxon>Agaricomycetidae</taxon>
        <taxon>Agaricales</taxon>
        <taxon>Marasmiineae</taxon>
        <taxon>Mycenaceae</taxon>
        <taxon>Mycena</taxon>
    </lineage>
</organism>
<feature type="region of interest" description="Disordered" evidence="1">
    <location>
        <begin position="1"/>
        <end position="54"/>
    </location>
</feature>
<evidence type="ECO:0000313" key="3">
    <source>
        <dbReference type="Proteomes" id="UP001215598"/>
    </source>
</evidence>
<dbReference type="Proteomes" id="UP001215598">
    <property type="component" value="Unassembled WGS sequence"/>
</dbReference>
<comment type="caution">
    <text evidence="2">The sequence shown here is derived from an EMBL/GenBank/DDBJ whole genome shotgun (WGS) entry which is preliminary data.</text>
</comment>
<name>A0AAD7HRP8_9AGAR</name>
<accession>A0AAD7HRP8</accession>
<feature type="region of interest" description="Disordered" evidence="1">
    <location>
        <begin position="284"/>
        <end position="312"/>
    </location>
</feature>
<protein>
    <submittedName>
        <fullName evidence="2">Uncharacterized protein</fullName>
    </submittedName>
</protein>